<dbReference type="Proteomes" id="UP000594260">
    <property type="component" value="Unplaced"/>
</dbReference>
<dbReference type="RefSeq" id="XP_022653014.1">
    <property type="nucleotide sequence ID" value="XM_022797279.1"/>
</dbReference>
<accession>A0A7M7JYP9</accession>
<dbReference type="OrthoDB" id="2105077at2759"/>
<feature type="domain" description="CUB" evidence="2">
    <location>
        <begin position="200"/>
        <end position="340"/>
    </location>
</feature>
<dbReference type="PANTHER" id="PTHR33236">
    <property type="entry name" value="INTRAFLAGELLAR TRANSPORT PROTEIN 122 FAMILY PROTEIN-RELATED"/>
    <property type="match status" value="1"/>
</dbReference>
<organism evidence="3 4">
    <name type="scientific">Varroa destructor</name>
    <name type="common">Honeybee mite</name>
    <dbReference type="NCBI Taxonomy" id="109461"/>
    <lineage>
        <taxon>Eukaryota</taxon>
        <taxon>Metazoa</taxon>
        <taxon>Ecdysozoa</taxon>
        <taxon>Arthropoda</taxon>
        <taxon>Chelicerata</taxon>
        <taxon>Arachnida</taxon>
        <taxon>Acari</taxon>
        <taxon>Parasitiformes</taxon>
        <taxon>Mesostigmata</taxon>
        <taxon>Gamasina</taxon>
        <taxon>Dermanyssoidea</taxon>
        <taxon>Varroidae</taxon>
        <taxon>Varroa</taxon>
    </lineage>
</organism>
<evidence type="ECO:0000259" key="2">
    <source>
        <dbReference type="Pfam" id="PF26080"/>
    </source>
</evidence>
<evidence type="ECO:0000313" key="4">
    <source>
        <dbReference type="Proteomes" id="UP000594260"/>
    </source>
</evidence>
<name>A0A7M7JYP9_VARDE</name>
<keyword evidence="4" id="KW-1185">Reference proteome</keyword>
<evidence type="ECO:0000313" key="3">
    <source>
        <dbReference type="EnsemblMetazoa" id="XP_022653014"/>
    </source>
</evidence>
<dbReference type="PANTHER" id="PTHR33236:SF5">
    <property type="entry name" value="CUB DOMAIN-CONTAINING PROTEIN"/>
    <property type="match status" value="1"/>
</dbReference>
<protein>
    <recommendedName>
        <fullName evidence="2">CUB domain-containing protein</fullName>
    </recommendedName>
</protein>
<keyword evidence="1" id="KW-0732">Signal</keyword>
<dbReference type="AlphaFoldDB" id="A0A7M7JYP9"/>
<sequence length="371" mass="41338">MSTSKKWSILLIGLFGLLGEYSPADALGYFISRQYMEPCENGYGVCMSSIECRIQKGRTLGACALGTCCRIEKTCNDVITTNNTFFVNPSEIRPGSSCVVDVEKKWALESVCQMRLDLLKFEMGPANALSGICLHDAFTVVGVDRPVPTICGRNDRQHLYVDVRNSRSIQLMVNLGANSTTRRWKIRVTQIPCTSQRLAPTGCLQYFEDSTGYLKSFGYDPVAESSTYPLGLSYFMCFREPCQLQLSQVGPFELGEKADQNPANSIQDVQVDAGCTVPTDPNVEARAYIQIDNVRFCGKRFIRTFKTQNPILAINFVSPMRERDRKENQVFKGFNIQYQQTCSTVNGSFSADSVAELGPTFTLTIPIPEPQ</sequence>
<proteinExistence type="predicted"/>
<dbReference type="EnsemblMetazoa" id="XM_022797279">
    <property type="protein sequence ID" value="XP_022653014"/>
    <property type="gene ID" value="LOC111246907"/>
</dbReference>
<dbReference type="InParanoid" id="A0A7M7JYP9"/>
<feature type="signal peptide" evidence="1">
    <location>
        <begin position="1"/>
        <end position="26"/>
    </location>
</feature>
<dbReference type="Pfam" id="PF26080">
    <property type="entry name" value="CUB_animal"/>
    <property type="match status" value="1"/>
</dbReference>
<dbReference type="InterPro" id="IPR058698">
    <property type="entry name" value="CUB_metazoa"/>
</dbReference>
<dbReference type="GeneID" id="111246907"/>
<reference evidence="3" key="1">
    <citation type="submission" date="2021-01" db="UniProtKB">
        <authorList>
            <consortium name="EnsemblMetazoa"/>
        </authorList>
    </citation>
    <scope>IDENTIFICATION</scope>
</reference>
<evidence type="ECO:0000256" key="1">
    <source>
        <dbReference type="SAM" id="SignalP"/>
    </source>
</evidence>
<dbReference type="KEGG" id="vde:111246907"/>
<feature type="chain" id="PRO_5029679592" description="CUB domain-containing protein" evidence="1">
    <location>
        <begin position="27"/>
        <end position="371"/>
    </location>
</feature>